<gene>
    <name evidence="1" type="ORF">MPH_04183</name>
</gene>
<evidence type="ECO:0000313" key="2">
    <source>
        <dbReference type="Proteomes" id="UP000007129"/>
    </source>
</evidence>
<protein>
    <submittedName>
        <fullName evidence="1">Uncharacterized protein</fullName>
    </submittedName>
</protein>
<organism evidence="1 2">
    <name type="scientific">Macrophomina phaseolina (strain MS6)</name>
    <name type="common">Charcoal rot fungus</name>
    <dbReference type="NCBI Taxonomy" id="1126212"/>
    <lineage>
        <taxon>Eukaryota</taxon>
        <taxon>Fungi</taxon>
        <taxon>Dikarya</taxon>
        <taxon>Ascomycota</taxon>
        <taxon>Pezizomycotina</taxon>
        <taxon>Dothideomycetes</taxon>
        <taxon>Dothideomycetes incertae sedis</taxon>
        <taxon>Botryosphaeriales</taxon>
        <taxon>Botryosphaeriaceae</taxon>
        <taxon>Macrophomina</taxon>
    </lineage>
</organism>
<proteinExistence type="predicted"/>
<dbReference type="VEuPathDB" id="FungiDB:MPH_04183"/>
<dbReference type="Proteomes" id="UP000007129">
    <property type="component" value="Unassembled WGS sequence"/>
</dbReference>
<dbReference type="InParanoid" id="K2S0X0"/>
<name>K2S0X0_MACPH</name>
<sequence>MNDIELDRSDVFQTPSVFEGMCAKFTLVYQTFLQGREGGMSTSMVCWKRQFATGDGASAGLVWGAKQGWSVVSAHVEVSTERLKKEWLRKNELAGLHWTELDGGTTVTCGYR</sequence>
<evidence type="ECO:0000313" key="1">
    <source>
        <dbReference type="EMBL" id="EKG18567.1"/>
    </source>
</evidence>
<dbReference type="HOGENOM" id="CLU_2146332_0_0_1"/>
<accession>K2S0X0</accession>
<comment type="caution">
    <text evidence="1">The sequence shown here is derived from an EMBL/GenBank/DDBJ whole genome shotgun (WGS) entry which is preliminary data.</text>
</comment>
<dbReference type="AlphaFoldDB" id="K2S0X0"/>
<reference evidence="1 2" key="1">
    <citation type="journal article" date="2012" name="BMC Genomics">
        <title>Tools to kill: Genome of one of the most destructive plant pathogenic fungi Macrophomina phaseolina.</title>
        <authorList>
            <person name="Islam M.S."/>
            <person name="Haque M.S."/>
            <person name="Islam M.M."/>
            <person name="Emdad E.M."/>
            <person name="Halim A."/>
            <person name="Hossen Q.M.M."/>
            <person name="Hossain M.Z."/>
            <person name="Ahmed B."/>
            <person name="Rahim S."/>
            <person name="Rahman M.S."/>
            <person name="Alam M.M."/>
            <person name="Hou S."/>
            <person name="Wan X."/>
            <person name="Saito J.A."/>
            <person name="Alam M."/>
        </authorList>
    </citation>
    <scope>NUCLEOTIDE SEQUENCE [LARGE SCALE GENOMIC DNA]</scope>
    <source>
        <strain evidence="1 2">MS6</strain>
    </source>
</reference>
<dbReference type="EMBL" id="AHHD01000203">
    <property type="protein sequence ID" value="EKG18567.1"/>
    <property type="molecule type" value="Genomic_DNA"/>
</dbReference>